<name>A0A0P0Z1S2_9HYPH</name>
<feature type="domain" description="HTH lysR-type" evidence="2">
    <location>
        <begin position="1"/>
        <end position="55"/>
    </location>
</feature>
<evidence type="ECO:0000256" key="1">
    <source>
        <dbReference type="ARBA" id="ARBA00009437"/>
    </source>
</evidence>
<dbReference type="AlphaFoldDB" id="A0A0P0Z1S2"/>
<dbReference type="GO" id="GO:0003700">
    <property type="term" value="F:DNA-binding transcription factor activity"/>
    <property type="evidence" value="ECO:0007669"/>
    <property type="project" value="InterPro"/>
</dbReference>
<comment type="similarity">
    <text evidence="1">Belongs to the LysR transcriptional regulatory family.</text>
</comment>
<dbReference type="PRINTS" id="PR00039">
    <property type="entry name" value="HTHLYSR"/>
</dbReference>
<proteinExistence type="inferred from homology"/>
<dbReference type="PANTHER" id="PTHR30537:SF5">
    <property type="entry name" value="HTH-TYPE TRANSCRIPTIONAL ACTIVATOR TTDR-RELATED"/>
    <property type="match status" value="1"/>
</dbReference>
<dbReference type="PANTHER" id="PTHR30537">
    <property type="entry name" value="HTH-TYPE TRANSCRIPTIONAL REGULATOR"/>
    <property type="match status" value="1"/>
</dbReference>
<dbReference type="EMBL" id="LC066376">
    <property type="protein sequence ID" value="BAT27995.1"/>
    <property type="molecule type" value="Genomic_DNA"/>
</dbReference>
<sequence length="55" mass="6071">MLNGVDVFVAAVETGSFAAAAGRLHLTRSAVAKTISRMEARLDVRLFHRTTRSRR</sequence>
<dbReference type="Gene3D" id="1.10.10.10">
    <property type="entry name" value="Winged helix-like DNA-binding domain superfamily/Winged helix DNA-binding domain"/>
    <property type="match status" value="1"/>
</dbReference>
<dbReference type="InterPro" id="IPR036390">
    <property type="entry name" value="WH_DNA-bd_sf"/>
</dbReference>
<reference evidence="3" key="1">
    <citation type="journal article" date="2015" name="Proc. Natl. Acad. Sci. U.S.A.">
        <title>Bacterial clade with the ribosomal RNA operon on a small plasmid rather than the chromosome.</title>
        <authorList>
            <person name="Anda M."/>
            <person name="Ohtsubo Y."/>
            <person name="Okubo T."/>
            <person name="Sugawara M."/>
            <person name="Nagata Y."/>
            <person name="Tsuda M."/>
            <person name="Minamisawa K."/>
            <person name="Mitsui H."/>
        </authorList>
    </citation>
    <scope>NUCLEOTIDE SEQUENCE</scope>
    <source>
        <strain evidence="3">JCM 14755</strain>
    </source>
</reference>
<dbReference type="PROSITE" id="PS50931">
    <property type="entry name" value="HTH_LYSR"/>
    <property type="match status" value="1"/>
</dbReference>
<evidence type="ECO:0000313" key="3">
    <source>
        <dbReference type="EMBL" id="BAT27995.1"/>
    </source>
</evidence>
<organism evidence="3">
    <name type="scientific">Aureimonas frigidaquae</name>
    <dbReference type="NCBI Taxonomy" id="424757"/>
    <lineage>
        <taxon>Bacteria</taxon>
        <taxon>Pseudomonadati</taxon>
        <taxon>Pseudomonadota</taxon>
        <taxon>Alphaproteobacteria</taxon>
        <taxon>Hyphomicrobiales</taxon>
        <taxon>Aurantimonadaceae</taxon>
        <taxon>Aureimonas</taxon>
    </lineage>
</organism>
<dbReference type="InterPro" id="IPR058163">
    <property type="entry name" value="LysR-type_TF_proteobact-type"/>
</dbReference>
<accession>A0A0P0Z1S2</accession>
<protein>
    <submittedName>
        <fullName evidence="3">LysR family transcriptional regulator</fullName>
    </submittedName>
</protein>
<dbReference type="InterPro" id="IPR036388">
    <property type="entry name" value="WH-like_DNA-bd_sf"/>
</dbReference>
<dbReference type="SUPFAM" id="SSF46785">
    <property type="entry name" value="Winged helix' DNA-binding domain"/>
    <property type="match status" value="1"/>
</dbReference>
<evidence type="ECO:0000259" key="2">
    <source>
        <dbReference type="PROSITE" id="PS50931"/>
    </source>
</evidence>
<dbReference type="InterPro" id="IPR000847">
    <property type="entry name" value="LysR_HTH_N"/>
</dbReference>
<dbReference type="Pfam" id="PF00126">
    <property type="entry name" value="HTH_1"/>
    <property type="match status" value="1"/>
</dbReference>